<evidence type="ECO:0000313" key="7">
    <source>
        <dbReference type="EMBL" id="EKT82560.1"/>
    </source>
</evidence>
<dbReference type="InterPro" id="IPR036390">
    <property type="entry name" value="WH_DNA-bd_sf"/>
</dbReference>
<dbReference type="Proteomes" id="UP000005951">
    <property type="component" value="Unassembled WGS sequence"/>
</dbReference>
<evidence type="ECO:0000256" key="1">
    <source>
        <dbReference type="ARBA" id="ARBA00009437"/>
    </source>
</evidence>
<dbReference type="AlphaFoldDB" id="K8XZ97"/>
<evidence type="ECO:0000256" key="4">
    <source>
        <dbReference type="ARBA" id="ARBA00023159"/>
    </source>
</evidence>
<sequence length="300" mass="32753">MNLQRARYLVALADEKSFTRAAVEMHVAQSALSQQIKVLEREVGVTLIDRRGPRISLTAAGEVAVREARFLLASADRAVQRIRQAAAGLEGELRVAHTRSWAGGVIADLINEYRRTFPEIEVSVYRGWTTRNADLAAEGSIDVAVIRPPIDSLSLIVRILESEQLLIAVPESHPFAGHRTIDRDALIDQPVVFWPRENGPGMYDRIVEQLWPKASPTVVRNEADDEQVLYAVAAGVGIAPIPRGRALTFRVPGVHLCEVAGPPMTLDVGIAYRPDNPNPALQCFLALIGNQPSGRVAGPT</sequence>
<dbReference type="PANTHER" id="PTHR30346">
    <property type="entry name" value="TRANSCRIPTIONAL DUAL REGULATOR HCAR-RELATED"/>
    <property type="match status" value="1"/>
</dbReference>
<feature type="domain" description="HTH lysR-type" evidence="6">
    <location>
        <begin position="1"/>
        <end position="58"/>
    </location>
</feature>
<evidence type="ECO:0000256" key="5">
    <source>
        <dbReference type="ARBA" id="ARBA00023163"/>
    </source>
</evidence>
<gene>
    <name evidence="7" type="ORF">WSS_A11793</name>
</gene>
<dbReference type="PANTHER" id="PTHR30346:SF28">
    <property type="entry name" value="HTH-TYPE TRANSCRIPTIONAL REGULATOR CYNR"/>
    <property type="match status" value="1"/>
</dbReference>
<organism evidence="7 8">
    <name type="scientific">Rhodococcus opacus M213</name>
    <dbReference type="NCBI Taxonomy" id="1129896"/>
    <lineage>
        <taxon>Bacteria</taxon>
        <taxon>Bacillati</taxon>
        <taxon>Actinomycetota</taxon>
        <taxon>Actinomycetes</taxon>
        <taxon>Mycobacteriales</taxon>
        <taxon>Nocardiaceae</taxon>
        <taxon>Rhodococcus</taxon>
    </lineage>
</organism>
<dbReference type="PRINTS" id="PR00039">
    <property type="entry name" value="HTHLYSR"/>
</dbReference>
<dbReference type="SUPFAM" id="SSF46785">
    <property type="entry name" value="Winged helix' DNA-binding domain"/>
    <property type="match status" value="1"/>
</dbReference>
<keyword evidence="3" id="KW-0238">DNA-binding</keyword>
<evidence type="ECO:0000256" key="2">
    <source>
        <dbReference type="ARBA" id="ARBA00023015"/>
    </source>
</evidence>
<evidence type="ECO:0000313" key="8">
    <source>
        <dbReference type="Proteomes" id="UP000005951"/>
    </source>
</evidence>
<dbReference type="GO" id="GO:0003677">
    <property type="term" value="F:DNA binding"/>
    <property type="evidence" value="ECO:0007669"/>
    <property type="project" value="UniProtKB-KW"/>
</dbReference>
<dbReference type="Gene3D" id="1.10.10.10">
    <property type="entry name" value="Winged helix-like DNA-binding domain superfamily/Winged helix DNA-binding domain"/>
    <property type="match status" value="1"/>
</dbReference>
<dbReference type="EMBL" id="AJYC02000032">
    <property type="protein sequence ID" value="EKT82560.1"/>
    <property type="molecule type" value="Genomic_DNA"/>
</dbReference>
<dbReference type="PROSITE" id="PS50931">
    <property type="entry name" value="HTH_LYSR"/>
    <property type="match status" value="1"/>
</dbReference>
<comment type="caution">
    <text evidence="7">The sequence shown here is derived from an EMBL/GenBank/DDBJ whole genome shotgun (WGS) entry which is preliminary data.</text>
</comment>
<evidence type="ECO:0000259" key="6">
    <source>
        <dbReference type="PROSITE" id="PS50931"/>
    </source>
</evidence>
<comment type="similarity">
    <text evidence="1">Belongs to the LysR transcriptional regulatory family.</text>
</comment>
<dbReference type="InterPro" id="IPR005119">
    <property type="entry name" value="LysR_subst-bd"/>
</dbReference>
<keyword evidence="5" id="KW-0804">Transcription</keyword>
<dbReference type="CDD" id="cd08414">
    <property type="entry name" value="PBP2_LTTR_aromatics_like"/>
    <property type="match status" value="1"/>
</dbReference>
<dbReference type="Gene3D" id="3.40.190.10">
    <property type="entry name" value="Periplasmic binding protein-like II"/>
    <property type="match status" value="2"/>
</dbReference>
<keyword evidence="4" id="KW-0010">Activator</keyword>
<dbReference type="GO" id="GO:0032993">
    <property type="term" value="C:protein-DNA complex"/>
    <property type="evidence" value="ECO:0007669"/>
    <property type="project" value="TreeGrafter"/>
</dbReference>
<dbReference type="InterPro" id="IPR000847">
    <property type="entry name" value="LysR_HTH_N"/>
</dbReference>
<accession>K8XZ97</accession>
<dbReference type="RefSeq" id="WP_005255895.1">
    <property type="nucleotide sequence ID" value="NZ_AJYC02000032.1"/>
</dbReference>
<dbReference type="GO" id="GO:0003700">
    <property type="term" value="F:DNA-binding transcription factor activity"/>
    <property type="evidence" value="ECO:0007669"/>
    <property type="project" value="InterPro"/>
</dbReference>
<dbReference type="Pfam" id="PF03466">
    <property type="entry name" value="LysR_substrate"/>
    <property type="match status" value="1"/>
</dbReference>
<reference evidence="7 8" key="1">
    <citation type="journal article" date="2013" name="Genome Announc.">
        <title>Draft Genome Sequence of Rhodococcus opacus Strain M213 Shows a Diverse Catabolic Potential.</title>
        <authorList>
            <person name="Pathak A."/>
            <person name="Green S.J."/>
            <person name="Ogram A."/>
            <person name="Chauhan A."/>
        </authorList>
    </citation>
    <scope>NUCLEOTIDE SEQUENCE [LARGE SCALE GENOMIC DNA]</scope>
    <source>
        <strain evidence="7 8">M213</strain>
    </source>
</reference>
<evidence type="ECO:0000256" key="3">
    <source>
        <dbReference type="ARBA" id="ARBA00023125"/>
    </source>
</evidence>
<dbReference type="FunFam" id="1.10.10.10:FF:000001">
    <property type="entry name" value="LysR family transcriptional regulator"/>
    <property type="match status" value="1"/>
</dbReference>
<dbReference type="SUPFAM" id="SSF53850">
    <property type="entry name" value="Periplasmic binding protein-like II"/>
    <property type="match status" value="1"/>
</dbReference>
<proteinExistence type="inferred from homology"/>
<dbReference type="InterPro" id="IPR036388">
    <property type="entry name" value="WH-like_DNA-bd_sf"/>
</dbReference>
<dbReference type="Pfam" id="PF00126">
    <property type="entry name" value="HTH_1"/>
    <property type="match status" value="1"/>
</dbReference>
<keyword evidence="2" id="KW-0805">Transcription regulation</keyword>
<protein>
    <submittedName>
        <fullName evidence="7">LysR family transcriptional regulator</fullName>
    </submittedName>
</protein>
<name>K8XZ97_RHOOP</name>